<dbReference type="AlphaFoldDB" id="A0A6J2XI16"/>
<feature type="transmembrane region" description="Helical" evidence="1">
    <location>
        <begin position="610"/>
        <end position="629"/>
    </location>
</feature>
<name>A0A6J2XI16_SITOR</name>
<dbReference type="Pfam" id="PF20146">
    <property type="entry name" value="NRF"/>
    <property type="match status" value="1"/>
</dbReference>
<feature type="chain" id="PRO_5026699627" evidence="2">
    <location>
        <begin position="23"/>
        <end position="703"/>
    </location>
</feature>
<keyword evidence="1" id="KW-1133">Transmembrane helix</keyword>
<feature type="transmembrane region" description="Helical" evidence="1">
    <location>
        <begin position="641"/>
        <end position="662"/>
    </location>
</feature>
<accession>A0A6J2XI16</accession>
<evidence type="ECO:0000313" key="5">
    <source>
        <dbReference type="RefSeq" id="XP_030750746.1"/>
    </source>
</evidence>
<evidence type="ECO:0000256" key="2">
    <source>
        <dbReference type="SAM" id="SignalP"/>
    </source>
</evidence>
<dbReference type="KEGG" id="soy:115878391"/>
<sequence>MYSTTFCLFILFSLNLHTNVFCIKENKFLINFGSDYGVSIVNSMQKFNYEDFFQSTIKSEKCLSDLKAFYANLKNITDDGMWALKMIDATAKIPSGILNLNLGGWMGSFDECINIHSKKTNIRGNYCLGTIYIDISQVLQHGEDASIMRKAHLFQKQKANFQQAFPTASYPSFGICIPDGCKEEDLQAVVLALNITINLPFECQTFEQANPPLSKGAWITVGFFALCIVVLTSSTAYDIYCEKIKKEPSHALIGSYSVYSNGKKLFRIRKSTTELSCLHGIKVLSMMWVVAGHTFSIMITGPVMNSLDVLKYIDTTKSMIFANAVHSVDTFLMVTGLLVMYSYMKSRHQGSKFNLLVFYLHRYIRLTPPFLAAIIISMTLLKYMGSGPHWSFIVNYFQGFCEKSWWSALLYLQNYINVQQWCIGQTWYLNIDWQLYLCSPIFLLLLSWKPKLGQAALFVALVTFIIVPFYITWVNELPALITNLHGDLVNFQNKYYLITHTRASPWFVGALMGYLVFQIKFGYYNIKLNKVLISGIWLTVLSLIPICIFVGHKDLTSEKYNKYANAFYNSLVRPLWASCIGWIVFACTMGYGGFINSFLSLPIFQVLSRFTYSIYLLHVTILYMITYAAKSPAYFSIFHVAYSFWGITMMTFVLSTFWVLTFESPVIVIEKYFLDKYKTKTKTTNINQVILHCETTPLLHKTI</sequence>
<reference evidence="5" key="1">
    <citation type="submission" date="2025-08" db="UniProtKB">
        <authorList>
            <consortium name="RefSeq"/>
        </authorList>
    </citation>
    <scope>IDENTIFICATION</scope>
    <source>
        <tissue evidence="5">Gonads</tissue>
    </source>
</reference>
<dbReference type="InterPro" id="IPR002656">
    <property type="entry name" value="Acyl_transf_3_dom"/>
</dbReference>
<keyword evidence="1" id="KW-0812">Transmembrane</keyword>
<keyword evidence="1" id="KW-0472">Membrane</keyword>
<dbReference type="InterPro" id="IPR006621">
    <property type="entry name" value="Nose-resist-to-fluoxetine_N"/>
</dbReference>
<evidence type="ECO:0000259" key="3">
    <source>
        <dbReference type="SMART" id="SM00703"/>
    </source>
</evidence>
<keyword evidence="2" id="KW-0732">Signal</keyword>
<feature type="transmembrane region" description="Helical" evidence="1">
    <location>
        <begin position="319"/>
        <end position="343"/>
    </location>
</feature>
<dbReference type="Proteomes" id="UP000504635">
    <property type="component" value="Unplaced"/>
</dbReference>
<feature type="transmembrane region" description="Helical" evidence="1">
    <location>
        <begin position="531"/>
        <end position="551"/>
    </location>
</feature>
<feature type="transmembrane region" description="Helical" evidence="1">
    <location>
        <begin position="575"/>
        <end position="598"/>
    </location>
</feature>
<feature type="transmembrane region" description="Helical" evidence="1">
    <location>
        <begin position="495"/>
        <end position="519"/>
    </location>
</feature>
<keyword evidence="4" id="KW-1185">Reference proteome</keyword>
<gene>
    <name evidence="5" type="primary">LOC115878391</name>
</gene>
<feature type="transmembrane region" description="Helical" evidence="1">
    <location>
        <begin position="277"/>
        <end position="299"/>
    </location>
</feature>
<dbReference type="FunCoup" id="A0A6J2XI16">
    <property type="interactions" value="5"/>
</dbReference>
<dbReference type="OrthoDB" id="118951at2759"/>
<proteinExistence type="predicted"/>
<dbReference type="SMART" id="SM00703">
    <property type="entry name" value="NRF"/>
    <property type="match status" value="1"/>
</dbReference>
<protein>
    <submittedName>
        <fullName evidence="5">O-acyltransferase like protein-like isoform X1</fullName>
    </submittedName>
</protein>
<dbReference type="GeneID" id="115878391"/>
<feature type="domain" description="Nose resistant-to-fluoxetine protein N-terminal" evidence="3">
    <location>
        <begin position="59"/>
        <end position="209"/>
    </location>
</feature>
<feature type="transmembrane region" description="Helical" evidence="1">
    <location>
        <begin position="217"/>
        <end position="240"/>
    </location>
</feature>
<dbReference type="PANTHER" id="PTHR11161">
    <property type="entry name" value="O-ACYLTRANSFERASE"/>
    <property type="match status" value="1"/>
</dbReference>
<evidence type="ECO:0000256" key="1">
    <source>
        <dbReference type="SAM" id="Phobius"/>
    </source>
</evidence>
<dbReference type="GO" id="GO:0016747">
    <property type="term" value="F:acyltransferase activity, transferring groups other than amino-acyl groups"/>
    <property type="evidence" value="ECO:0007669"/>
    <property type="project" value="InterPro"/>
</dbReference>
<dbReference type="Pfam" id="PF01757">
    <property type="entry name" value="Acyl_transf_3"/>
    <property type="match status" value="1"/>
</dbReference>
<dbReference type="InterPro" id="IPR052728">
    <property type="entry name" value="O2_lipid_transport_reg"/>
</dbReference>
<feature type="transmembrane region" description="Helical" evidence="1">
    <location>
        <begin position="427"/>
        <end position="448"/>
    </location>
</feature>
<dbReference type="PANTHER" id="PTHR11161:SF0">
    <property type="entry name" value="O-ACYLTRANSFERASE LIKE PROTEIN"/>
    <property type="match status" value="1"/>
</dbReference>
<feature type="transmembrane region" description="Helical" evidence="1">
    <location>
        <begin position="363"/>
        <end position="381"/>
    </location>
</feature>
<feature type="transmembrane region" description="Helical" evidence="1">
    <location>
        <begin position="455"/>
        <end position="475"/>
    </location>
</feature>
<organism evidence="4 5">
    <name type="scientific">Sitophilus oryzae</name>
    <name type="common">Rice weevil</name>
    <name type="synonym">Curculio oryzae</name>
    <dbReference type="NCBI Taxonomy" id="7048"/>
    <lineage>
        <taxon>Eukaryota</taxon>
        <taxon>Metazoa</taxon>
        <taxon>Ecdysozoa</taxon>
        <taxon>Arthropoda</taxon>
        <taxon>Hexapoda</taxon>
        <taxon>Insecta</taxon>
        <taxon>Pterygota</taxon>
        <taxon>Neoptera</taxon>
        <taxon>Endopterygota</taxon>
        <taxon>Coleoptera</taxon>
        <taxon>Polyphaga</taxon>
        <taxon>Cucujiformia</taxon>
        <taxon>Curculionidae</taxon>
        <taxon>Dryophthorinae</taxon>
        <taxon>Sitophilus</taxon>
    </lineage>
</organism>
<feature type="signal peptide" evidence="2">
    <location>
        <begin position="1"/>
        <end position="22"/>
    </location>
</feature>
<dbReference type="RefSeq" id="XP_030750746.1">
    <property type="nucleotide sequence ID" value="XM_030894886.1"/>
</dbReference>
<evidence type="ECO:0000313" key="4">
    <source>
        <dbReference type="Proteomes" id="UP000504635"/>
    </source>
</evidence>
<dbReference type="InParanoid" id="A0A6J2XI16"/>